<keyword evidence="2" id="KW-0378">Hydrolase</keyword>
<reference evidence="2 3" key="1">
    <citation type="submission" date="2018-12" db="EMBL/GenBank/DDBJ databases">
        <authorList>
            <consortium name="Pathogen Informatics"/>
        </authorList>
    </citation>
    <scope>NUCLEOTIDE SEQUENCE [LARGE SCALE GENOMIC DNA]</scope>
    <source>
        <strain evidence="2 3">NCTC6754</strain>
    </source>
</reference>
<protein>
    <submittedName>
        <fullName evidence="2">Esterase</fullName>
        <ecNumber evidence="2">3.1.1.-</ecNumber>
    </submittedName>
</protein>
<dbReference type="Gene3D" id="3.40.50.1820">
    <property type="entry name" value="alpha/beta hydrolase"/>
    <property type="match status" value="1"/>
</dbReference>
<dbReference type="GO" id="GO:0016787">
    <property type="term" value="F:hydrolase activity"/>
    <property type="evidence" value="ECO:0007669"/>
    <property type="project" value="UniProtKB-KW"/>
</dbReference>
<dbReference type="InterPro" id="IPR002018">
    <property type="entry name" value="CarbesteraseB"/>
</dbReference>
<dbReference type="Pfam" id="PF00135">
    <property type="entry name" value="COesterase"/>
    <property type="match status" value="1"/>
</dbReference>
<dbReference type="InterPro" id="IPR029058">
    <property type="entry name" value="AB_hydrolase_fold"/>
</dbReference>
<dbReference type="AlphaFoldDB" id="A0A3S4I449"/>
<evidence type="ECO:0000313" key="2">
    <source>
        <dbReference type="EMBL" id="VEB59248.1"/>
    </source>
</evidence>
<dbReference type="SUPFAM" id="SSF53474">
    <property type="entry name" value="alpha/beta-Hydrolases"/>
    <property type="match status" value="1"/>
</dbReference>
<organism evidence="2 3">
    <name type="scientific">Salmonella enterica I</name>
    <dbReference type="NCBI Taxonomy" id="59201"/>
    <lineage>
        <taxon>Bacteria</taxon>
        <taxon>Pseudomonadati</taxon>
        <taxon>Pseudomonadota</taxon>
        <taxon>Gammaproteobacteria</taxon>
        <taxon>Enterobacterales</taxon>
        <taxon>Enterobacteriaceae</taxon>
        <taxon>Salmonella</taxon>
    </lineage>
</organism>
<evidence type="ECO:0000313" key="3">
    <source>
        <dbReference type="Proteomes" id="UP000269208"/>
    </source>
</evidence>
<dbReference type="EMBL" id="LR134190">
    <property type="protein sequence ID" value="VEB59248.1"/>
    <property type="molecule type" value="Genomic_DNA"/>
</dbReference>
<dbReference type="EC" id="3.1.1.-" evidence="2"/>
<gene>
    <name evidence="2" type="primary">pnbA_1</name>
    <name evidence="2" type="ORF">NCTC6754_05826</name>
</gene>
<accession>A0A3S4I449</accession>
<dbReference type="Proteomes" id="UP000269208">
    <property type="component" value="Chromosome"/>
</dbReference>
<evidence type="ECO:0000259" key="1">
    <source>
        <dbReference type="Pfam" id="PF00135"/>
    </source>
</evidence>
<proteinExistence type="predicted"/>
<feature type="domain" description="Carboxylesterase type B" evidence="1">
    <location>
        <begin position="7"/>
        <end position="51"/>
    </location>
</feature>
<sequence>MLNPSIPLVETRHGKIVGVVQEEIHIWRGIPYAAPPTGELRWRAPQPVTPLARRAPGGLFLLRQLAGYYLVSRTRRRRSGKFFRRLSLSERLGSRRAS</sequence>
<name>A0A3S4I449_SALET</name>